<sequence length="280" mass="31533">MTAISSTAITQFAELSSNKIAFRSFGTGTPLLFANRFRGVLDTWDPLFLDQLAKENQVVLFDYPGIGHSEGSYPTDMKELSSVAIQLADHLKIDKFNILGWSLGGLIAQYVMFYYPERVLKTVILGSNPPGENKVPFDPEFFKRALKPVNDLEDEIVLFFEPQSEKSRVAATASHNRITKRLDVSKIPATQELMQKMLASAQGVKEDKENFRGAYQMLKQPVLAIQGDHDISFAVENWFPLLRDAPTLQLIILPESGHGPHHQYPVLVSNYINNFLKFET</sequence>
<gene>
    <name evidence="2" type="ORF">PMI13_03210</name>
</gene>
<dbReference type="Gene3D" id="3.40.50.1820">
    <property type="entry name" value="alpha/beta hydrolase"/>
    <property type="match status" value="1"/>
</dbReference>
<dbReference type="PATRIC" id="fig|1144316.3.peg.3230"/>
<dbReference type="GO" id="GO:0046464">
    <property type="term" value="P:acylglycerol catabolic process"/>
    <property type="evidence" value="ECO:0007669"/>
    <property type="project" value="TreeGrafter"/>
</dbReference>
<name>J3CE21_9FLAO</name>
<dbReference type="OrthoDB" id="9773293at2"/>
<keyword evidence="2" id="KW-0012">Acyltransferase</keyword>
<keyword evidence="3" id="KW-1185">Reference proteome</keyword>
<dbReference type="Proteomes" id="UP000007509">
    <property type="component" value="Unassembled WGS sequence"/>
</dbReference>
<dbReference type="Pfam" id="PF00561">
    <property type="entry name" value="Abhydrolase_1"/>
    <property type="match status" value="1"/>
</dbReference>
<comment type="caution">
    <text evidence="2">The sequence shown here is derived from an EMBL/GenBank/DDBJ whole genome shotgun (WGS) entry which is preliminary data.</text>
</comment>
<dbReference type="InterPro" id="IPR050266">
    <property type="entry name" value="AB_hydrolase_sf"/>
</dbReference>
<dbReference type="AlphaFoldDB" id="J3CE21"/>
<evidence type="ECO:0000313" key="3">
    <source>
        <dbReference type="Proteomes" id="UP000007509"/>
    </source>
</evidence>
<dbReference type="SUPFAM" id="SSF53474">
    <property type="entry name" value="alpha/beta-Hydrolases"/>
    <property type="match status" value="1"/>
</dbReference>
<dbReference type="PANTHER" id="PTHR43798:SF5">
    <property type="entry name" value="MONOACYLGLYCEROL LIPASE ABHD6"/>
    <property type="match status" value="1"/>
</dbReference>
<dbReference type="GO" id="GO:0047372">
    <property type="term" value="F:monoacylglycerol lipase activity"/>
    <property type="evidence" value="ECO:0007669"/>
    <property type="project" value="TreeGrafter"/>
</dbReference>
<accession>J3CE21</accession>
<organism evidence="2 3">
    <name type="scientific">Chryseobacterium populi</name>
    <dbReference type="NCBI Taxonomy" id="1144316"/>
    <lineage>
        <taxon>Bacteria</taxon>
        <taxon>Pseudomonadati</taxon>
        <taxon>Bacteroidota</taxon>
        <taxon>Flavobacteriia</taxon>
        <taxon>Flavobacteriales</taxon>
        <taxon>Weeksellaceae</taxon>
        <taxon>Chryseobacterium group</taxon>
        <taxon>Chryseobacterium</taxon>
    </lineage>
</organism>
<dbReference type="InterPro" id="IPR029058">
    <property type="entry name" value="AB_hydrolase_fold"/>
</dbReference>
<dbReference type="RefSeq" id="WP_007845418.1">
    <property type="nucleotide sequence ID" value="NZ_AKJY01000068.1"/>
</dbReference>
<evidence type="ECO:0000313" key="2">
    <source>
        <dbReference type="EMBL" id="EJL69571.1"/>
    </source>
</evidence>
<dbReference type="PANTHER" id="PTHR43798">
    <property type="entry name" value="MONOACYLGLYCEROL LIPASE"/>
    <property type="match status" value="1"/>
</dbReference>
<keyword evidence="2" id="KW-0378">Hydrolase</keyword>
<dbReference type="GO" id="GO:0016746">
    <property type="term" value="F:acyltransferase activity"/>
    <property type="evidence" value="ECO:0007669"/>
    <property type="project" value="UniProtKB-KW"/>
</dbReference>
<reference evidence="2 3" key="1">
    <citation type="journal article" date="2012" name="J. Bacteriol.">
        <title>Twenty-one genome sequences from Pseudomonas species and 19 genome sequences from diverse bacteria isolated from the rhizosphere and endosphere of Populus deltoides.</title>
        <authorList>
            <person name="Brown S.D."/>
            <person name="Utturkar S.M."/>
            <person name="Klingeman D.M."/>
            <person name="Johnson C.M."/>
            <person name="Martin S.L."/>
            <person name="Land M.L."/>
            <person name="Lu T.Y."/>
            <person name="Schadt C.W."/>
            <person name="Doktycz M.J."/>
            <person name="Pelletier D.A."/>
        </authorList>
    </citation>
    <scope>NUCLEOTIDE SEQUENCE [LARGE SCALE GENOMIC DNA]</scope>
    <source>
        <strain evidence="2 3">CF314</strain>
    </source>
</reference>
<feature type="domain" description="AB hydrolase-1" evidence="1">
    <location>
        <begin position="38"/>
        <end position="261"/>
    </location>
</feature>
<dbReference type="EMBL" id="AKJY01000068">
    <property type="protein sequence ID" value="EJL69571.1"/>
    <property type="molecule type" value="Genomic_DNA"/>
</dbReference>
<dbReference type="PRINTS" id="PR00111">
    <property type="entry name" value="ABHYDROLASE"/>
</dbReference>
<dbReference type="GO" id="GO:0016020">
    <property type="term" value="C:membrane"/>
    <property type="evidence" value="ECO:0007669"/>
    <property type="project" value="TreeGrafter"/>
</dbReference>
<dbReference type="InterPro" id="IPR000073">
    <property type="entry name" value="AB_hydrolase_1"/>
</dbReference>
<evidence type="ECO:0000259" key="1">
    <source>
        <dbReference type="Pfam" id="PF00561"/>
    </source>
</evidence>
<keyword evidence="2" id="KW-0808">Transferase</keyword>
<protein>
    <submittedName>
        <fullName evidence="2">Putative hydrolase or acyltransferase of alpha/beta superfamily</fullName>
    </submittedName>
</protein>
<proteinExistence type="predicted"/>